<dbReference type="OrthoDB" id="541883at2759"/>
<dbReference type="InterPro" id="IPR001227">
    <property type="entry name" value="Ac_transferase_dom_sf"/>
</dbReference>
<dbReference type="Proteomes" id="UP000823405">
    <property type="component" value="Unassembled WGS sequence"/>
</dbReference>
<evidence type="ECO:0000256" key="3">
    <source>
        <dbReference type="ARBA" id="ARBA00023315"/>
    </source>
</evidence>
<feature type="domain" description="Malonyl-CoA:ACP transacylase (MAT)" evidence="5">
    <location>
        <begin position="139"/>
        <end position="448"/>
    </location>
</feature>
<dbReference type="PANTHER" id="PTHR42681:SF1">
    <property type="entry name" value="MALONYL-COA-ACYL CARRIER PROTEIN TRANSACYLASE, MITOCHONDRIAL"/>
    <property type="match status" value="1"/>
</dbReference>
<evidence type="ECO:0000259" key="5">
    <source>
        <dbReference type="SMART" id="SM00827"/>
    </source>
</evidence>
<dbReference type="AlphaFoldDB" id="A0A9P6QS07"/>
<dbReference type="EMBL" id="JAAAIN010003383">
    <property type="protein sequence ID" value="KAG0286015.1"/>
    <property type="molecule type" value="Genomic_DNA"/>
</dbReference>
<dbReference type="GO" id="GO:0006633">
    <property type="term" value="P:fatty acid biosynthetic process"/>
    <property type="evidence" value="ECO:0007669"/>
    <property type="project" value="TreeGrafter"/>
</dbReference>
<comment type="catalytic activity">
    <reaction evidence="4">
        <text>holo-[ACP] + malonyl-CoA = malonyl-[ACP] + CoA</text>
        <dbReference type="Rhea" id="RHEA:41792"/>
        <dbReference type="Rhea" id="RHEA-COMP:9623"/>
        <dbReference type="Rhea" id="RHEA-COMP:9685"/>
        <dbReference type="ChEBI" id="CHEBI:57287"/>
        <dbReference type="ChEBI" id="CHEBI:57384"/>
        <dbReference type="ChEBI" id="CHEBI:64479"/>
        <dbReference type="ChEBI" id="CHEBI:78449"/>
        <dbReference type="EC" id="2.3.1.39"/>
    </reaction>
</comment>
<sequence>MACSTVRSVMVDKAAITPIATISRLIPKQTTTTQATSSVPRLLIPAATSIPSESLFTASSSSSALPQLDDLRVPPAVASFSSINSNSVSGTTSTTTTTTPISANASAKTVPIAPRPRFIPRNRRSLTSSGGDSSNWAILFPGQGSQFVGMGKDLYDTYPVARQVVDEADDALGGTLKHVMFEGSQVDLTRTENAQPAILTTSIAMLRVLESERGFKIEETCKHALGHSLGEYSALVATKAVTLHDAVKLVRLRGQAMTKAVTNKGTTAMSALVVRADKLESLVTAMDEIKASLPAGELAEIANINSSFQVVISGTVRGVDHASRMLQAKKIAARAVDLPVSAPFHCSLMQPAADEMKVALKDVHFQKPVINVISNVTAKPITKVEDISDLLVRQVTGTVQWHTSIKYLRDQENVHDYISLGPGKVLANLLRKEYPLDFVKTVTTAEDIQQWAL</sequence>
<dbReference type="Gene3D" id="3.30.70.250">
    <property type="entry name" value="Malonyl-CoA ACP transacylase, ACP-binding"/>
    <property type="match status" value="1"/>
</dbReference>
<proteinExistence type="predicted"/>
<dbReference type="InterPro" id="IPR016035">
    <property type="entry name" value="Acyl_Trfase/lysoPLipase"/>
</dbReference>
<organism evidence="6 7">
    <name type="scientific">Linnemannia gamsii</name>
    <dbReference type="NCBI Taxonomy" id="64522"/>
    <lineage>
        <taxon>Eukaryota</taxon>
        <taxon>Fungi</taxon>
        <taxon>Fungi incertae sedis</taxon>
        <taxon>Mucoromycota</taxon>
        <taxon>Mortierellomycotina</taxon>
        <taxon>Mortierellomycetes</taxon>
        <taxon>Mortierellales</taxon>
        <taxon>Mortierellaceae</taxon>
        <taxon>Linnemannia</taxon>
    </lineage>
</organism>
<evidence type="ECO:0000256" key="1">
    <source>
        <dbReference type="ARBA" id="ARBA00013258"/>
    </source>
</evidence>
<dbReference type="SUPFAM" id="SSF52151">
    <property type="entry name" value="FabD/lysophospholipase-like"/>
    <property type="match status" value="1"/>
</dbReference>
<evidence type="ECO:0000256" key="4">
    <source>
        <dbReference type="ARBA" id="ARBA00048462"/>
    </source>
</evidence>
<dbReference type="InterPro" id="IPR014043">
    <property type="entry name" value="Acyl_transferase_dom"/>
</dbReference>
<comment type="caution">
    <text evidence="6">The sequence shown here is derived from an EMBL/GenBank/DDBJ whole genome shotgun (WGS) entry which is preliminary data.</text>
</comment>
<dbReference type="Pfam" id="PF00698">
    <property type="entry name" value="Acyl_transf_1"/>
    <property type="match status" value="1"/>
</dbReference>
<evidence type="ECO:0000313" key="7">
    <source>
        <dbReference type="Proteomes" id="UP000823405"/>
    </source>
</evidence>
<dbReference type="SUPFAM" id="SSF55048">
    <property type="entry name" value="Probable ACP-binding domain of malonyl-CoA ACP transacylase"/>
    <property type="match status" value="1"/>
</dbReference>
<gene>
    <name evidence="6" type="ORF">BGZ97_007578</name>
</gene>
<dbReference type="PANTHER" id="PTHR42681">
    <property type="entry name" value="MALONYL-COA-ACYL CARRIER PROTEIN TRANSACYLASE, MITOCHONDRIAL"/>
    <property type="match status" value="1"/>
</dbReference>
<dbReference type="GO" id="GO:0004314">
    <property type="term" value="F:[acyl-carrier-protein] S-malonyltransferase activity"/>
    <property type="evidence" value="ECO:0007669"/>
    <property type="project" value="UniProtKB-EC"/>
</dbReference>
<protein>
    <recommendedName>
        <fullName evidence="1">[acyl-carrier-protein] S-malonyltransferase</fullName>
        <ecNumber evidence="1">2.3.1.39</ecNumber>
    </recommendedName>
</protein>
<dbReference type="NCBIfam" id="TIGR00128">
    <property type="entry name" value="fabD"/>
    <property type="match status" value="1"/>
</dbReference>
<keyword evidence="3" id="KW-0012">Acyltransferase</keyword>
<dbReference type="Gene3D" id="3.40.366.10">
    <property type="entry name" value="Malonyl-Coenzyme A Acyl Carrier Protein, domain 2"/>
    <property type="match status" value="1"/>
</dbReference>
<keyword evidence="7" id="KW-1185">Reference proteome</keyword>
<dbReference type="SMART" id="SM00827">
    <property type="entry name" value="PKS_AT"/>
    <property type="match status" value="1"/>
</dbReference>
<evidence type="ECO:0000256" key="2">
    <source>
        <dbReference type="ARBA" id="ARBA00022679"/>
    </source>
</evidence>
<reference evidence="6" key="1">
    <citation type="journal article" date="2020" name="Fungal Divers.">
        <title>Resolving the Mortierellaceae phylogeny through synthesis of multi-gene phylogenetics and phylogenomics.</title>
        <authorList>
            <person name="Vandepol N."/>
            <person name="Liber J."/>
            <person name="Desiro A."/>
            <person name="Na H."/>
            <person name="Kennedy M."/>
            <person name="Barry K."/>
            <person name="Grigoriev I.V."/>
            <person name="Miller A.N."/>
            <person name="O'Donnell K."/>
            <person name="Stajich J.E."/>
            <person name="Bonito G."/>
        </authorList>
    </citation>
    <scope>NUCLEOTIDE SEQUENCE</scope>
    <source>
        <strain evidence="6">NVP60</strain>
    </source>
</reference>
<name>A0A9P6QS07_9FUNG</name>
<evidence type="ECO:0000313" key="6">
    <source>
        <dbReference type="EMBL" id="KAG0286015.1"/>
    </source>
</evidence>
<dbReference type="InterPro" id="IPR004410">
    <property type="entry name" value="Malonyl_CoA-ACP_transAc_FabD"/>
</dbReference>
<dbReference type="InterPro" id="IPR050858">
    <property type="entry name" value="Mal-CoA-ACP_Trans/PKS_FabD"/>
</dbReference>
<dbReference type="GO" id="GO:0005739">
    <property type="term" value="C:mitochondrion"/>
    <property type="evidence" value="ECO:0007669"/>
    <property type="project" value="TreeGrafter"/>
</dbReference>
<keyword evidence="2" id="KW-0808">Transferase</keyword>
<dbReference type="EC" id="2.3.1.39" evidence="1"/>
<dbReference type="InterPro" id="IPR016036">
    <property type="entry name" value="Malonyl_transacylase_ACP-bd"/>
</dbReference>
<accession>A0A9P6QS07</accession>